<dbReference type="PANTHER" id="PTHR33064">
    <property type="entry name" value="POL PROTEIN"/>
    <property type="match status" value="1"/>
</dbReference>
<keyword evidence="3" id="KW-0808">Transferase</keyword>
<name>A0A3M7T3D2_BRAPC</name>
<keyword evidence="3" id="KW-0548">Nucleotidyltransferase</keyword>
<dbReference type="InterPro" id="IPR043128">
    <property type="entry name" value="Rev_trsase/Diguanyl_cyclase"/>
</dbReference>
<evidence type="ECO:0000259" key="2">
    <source>
        <dbReference type="PROSITE" id="PS50878"/>
    </source>
</evidence>
<keyword evidence="3" id="KW-0695">RNA-directed DNA polymerase</keyword>
<keyword evidence="4" id="KW-1185">Reference proteome</keyword>
<dbReference type="PROSITE" id="PS50878">
    <property type="entry name" value="RT_POL"/>
    <property type="match status" value="1"/>
</dbReference>
<dbReference type="InterPro" id="IPR051320">
    <property type="entry name" value="Viral_Replic_Matur_Polypro"/>
</dbReference>
<evidence type="ECO:0000313" key="4">
    <source>
        <dbReference type="Proteomes" id="UP000276133"/>
    </source>
</evidence>
<dbReference type="PANTHER" id="PTHR33064:SF37">
    <property type="entry name" value="RIBONUCLEASE H"/>
    <property type="match status" value="1"/>
</dbReference>
<evidence type="ECO:0000313" key="3">
    <source>
        <dbReference type="EMBL" id="RNA42447.1"/>
    </source>
</evidence>
<comment type="caution">
    <text evidence="3">The sequence shown here is derived from an EMBL/GenBank/DDBJ whole genome shotgun (WGS) entry which is preliminary data.</text>
</comment>
<dbReference type="EMBL" id="REGN01000366">
    <property type="protein sequence ID" value="RNA42447.1"/>
    <property type="molecule type" value="Genomic_DNA"/>
</dbReference>
<sequence>MMRSANAAFNAAKIFDRDINVNGTIFRLEDANKVPDLRRYCTFRFHFLPSDIENHRLETFFNAVRIDGLNIEHITEEKYKDRPERKMVSEDLYDPPNVLLNFEFFKTVNKKCRNYILGGDLRARTKQIGCVGENENGIMSDRIINELDFSGQYGQYDPTHYKRADRRTKFKYDLSKIKDLPFYPYTTLDLFFDTFDAPSRIKKNYKHGVYLDTGNVKWKRSISRKANSLDAETATEAMIQQLIDRSILVPDKKSPFLANASVVPKPDGTPRLIIDYSHLRKVIKAPKQYLPSVYEIFNKQKYLAKTYFNKLDLMNAFYNIPLHPDTDHVTMIRFKRRFYKFTRLPMGIQSAPYHCHKIMTVVADWIRKKGFDCSIHMDGILVSSHRRASHFLGAQWSIDKLQRPKEPSAKMNKVSYFVKRPHKLNTKNRQELVGYFNYFATYAGKISTFSRILLNNPKDISKSYLIYQLFRNVITKFKTYRIPDDPVQYHLVSDATTDQFGFIMNNKCAFAGQFNRELAITLAETITVLIALKQICDHAEEDNVSIICQIDNTGTIAAIKKNRMKYKSVSTIGNLTLSDILRRQRNLFETRVAPVYIMSEANPADALSRIRWNEYNYQWISFKNFLRFPNQEELLVKSKATRIALALKRQASKSEQLLSKKQKLPVANMDVHVDEAQLAENTIPPSIRKNEGTVTLELFNSQMRYLSDIPSLRDELDQHELNFEGTRYQQAYIPTAPALSAPTSTVQSFQDSAEPKLAYRDQANKEIEKDDGGRSPSQVDIPSFPGGKSFSNPSSTLQNRQI</sequence>
<feature type="compositionally biased region" description="Polar residues" evidence="1">
    <location>
        <begin position="789"/>
        <end position="802"/>
    </location>
</feature>
<dbReference type="SUPFAM" id="SSF56672">
    <property type="entry name" value="DNA/RNA polymerases"/>
    <property type="match status" value="1"/>
</dbReference>
<dbReference type="InterPro" id="IPR043502">
    <property type="entry name" value="DNA/RNA_pol_sf"/>
</dbReference>
<dbReference type="AlphaFoldDB" id="A0A3M7T3D2"/>
<proteinExistence type="predicted"/>
<accession>A0A3M7T3D2</accession>
<reference evidence="3 4" key="1">
    <citation type="journal article" date="2018" name="Sci. Rep.">
        <title>Genomic signatures of local adaptation to the degree of environmental predictability in rotifers.</title>
        <authorList>
            <person name="Franch-Gras L."/>
            <person name="Hahn C."/>
            <person name="Garcia-Roger E.M."/>
            <person name="Carmona M.J."/>
            <person name="Serra M."/>
            <person name="Gomez A."/>
        </authorList>
    </citation>
    <scope>NUCLEOTIDE SEQUENCE [LARGE SCALE GENOMIC DNA]</scope>
    <source>
        <strain evidence="3">HYR1</strain>
    </source>
</reference>
<dbReference type="Proteomes" id="UP000276133">
    <property type="component" value="Unassembled WGS sequence"/>
</dbReference>
<dbReference type="InterPro" id="IPR000477">
    <property type="entry name" value="RT_dom"/>
</dbReference>
<dbReference type="Gene3D" id="3.30.70.270">
    <property type="match status" value="1"/>
</dbReference>
<gene>
    <name evidence="3" type="ORF">BpHYR1_052321</name>
</gene>
<dbReference type="STRING" id="10195.A0A3M7T3D2"/>
<protein>
    <submittedName>
        <fullName evidence="3">Retransposons RT-DIRS1: reverse transcriptase family</fullName>
    </submittedName>
</protein>
<evidence type="ECO:0000256" key="1">
    <source>
        <dbReference type="SAM" id="MobiDB-lite"/>
    </source>
</evidence>
<dbReference type="OrthoDB" id="420169at2759"/>
<dbReference type="Pfam" id="PF00078">
    <property type="entry name" value="RVT_1"/>
    <property type="match status" value="1"/>
</dbReference>
<feature type="domain" description="Reverse transcriptase" evidence="2">
    <location>
        <begin position="244"/>
        <end position="437"/>
    </location>
</feature>
<feature type="region of interest" description="Disordered" evidence="1">
    <location>
        <begin position="743"/>
        <end position="802"/>
    </location>
</feature>
<feature type="compositionally biased region" description="Basic and acidic residues" evidence="1">
    <location>
        <begin position="753"/>
        <end position="773"/>
    </location>
</feature>
<organism evidence="3 4">
    <name type="scientific">Brachionus plicatilis</name>
    <name type="common">Marine rotifer</name>
    <name type="synonym">Brachionus muelleri</name>
    <dbReference type="NCBI Taxonomy" id="10195"/>
    <lineage>
        <taxon>Eukaryota</taxon>
        <taxon>Metazoa</taxon>
        <taxon>Spiralia</taxon>
        <taxon>Gnathifera</taxon>
        <taxon>Rotifera</taxon>
        <taxon>Eurotatoria</taxon>
        <taxon>Monogononta</taxon>
        <taxon>Pseudotrocha</taxon>
        <taxon>Ploima</taxon>
        <taxon>Brachionidae</taxon>
        <taxon>Brachionus</taxon>
    </lineage>
</organism>
<dbReference type="Gene3D" id="3.10.10.10">
    <property type="entry name" value="HIV Type 1 Reverse Transcriptase, subunit A, domain 1"/>
    <property type="match status" value="1"/>
</dbReference>
<dbReference type="GO" id="GO:0003964">
    <property type="term" value="F:RNA-directed DNA polymerase activity"/>
    <property type="evidence" value="ECO:0007669"/>
    <property type="project" value="UniProtKB-KW"/>
</dbReference>